<organism evidence="1 2">
    <name type="scientific">Klebsiella grimontii</name>
    <dbReference type="NCBI Taxonomy" id="2058152"/>
    <lineage>
        <taxon>Bacteria</taxon>
        <taxon>Pseudomonadati</taxon>
        <taxon>Pseudomonadota</taxon>
        <taxon>Gammaproteobacteria</taxon>
        <taxon>Enterobacterales</taxon>
        <taxon>Enterobacteriaceae</taxon>
        <taxon>Klebsiella/Raoultella group</taxon>
        <taxon>Klebsiella</taxon>
    </lineage>
</organism>
<dbReference type="EMBL" id="FZTC01000007">
    <property type="protein sequence ID" value="SNU32838.1"/>
    <property type="molecule type" value="Genomic_DNA"/>
</dbReference>
<protein>
    <submittedName>
        <fullName evidence="1">Uncharacterized protein</fullName>
    </submittedName>
</protein>
<reference evidence="2" key="1">
    <citation type="submission" date="2017-08" db="EMBL/GenBank/DDBJ databases">
        <authorList>
            <person name="Brisse S."/>
        </authorList>
    </citation>
    <scope>NUCLEOTIDE SEQUENCE [LARGE SCALE GENOMIC DNA]</scope>
    <source>
        <strain evidence="2">06D021</strain>
    </source>
</reference>
<evidence type="ECO:0000313" key="1">
    <source>
        <dbReference type="EMBL" id="SNU32838.1"/>
    </source>
</evidence>
<sequence length="55" mass="5972">MCKHCVIHDKKTIFSGYQGCKPDVFAAKGLGNTRKRVCGLYHGATDRFLASAGRG</sequence>
<name>A0A285AW25_9ENTR</name>
<dbReference type="AlphaFoldDB" id="A0A285AW25"/>
<evidence type="ECO:0000313" key="2">
    <source>
        <dbReference type="Proteomes" id="UP000220639"/>
    </source>
</evidence>
<proteinExistence type="predicted"/>
<gene>
    <name evidence="1" type="ORF">KOSB73_150061</name>
</gene>
<accession>A0A285AW25</accession>
<dbReference type="Proteomes" id="UP000220639">
    <property type="component" value="Unassembled WGS sequence"/>
</dbReference>